<keyword evidence="6" id="KW-1133">Transmembrane helix</keyword>
<keyword evidence="12" id="KW-1185">Reference proteome</keyword>
<evidence type="ECO:0000256" key="8">
    <source>
        <dbReference type="ARBA" id="ARBA00023180"/>
    </source>
</evidence>
<dbReference type="Gene3D" id="3.80.10.10">
    <property type="entry name" value="Ribonuclease Inhibitor"/>
    <property type="match status" value="1"/>
</dbReference>
<comment type="subcellular location">
    <subcellularLocation>
        <location evidence="1">Membrane</location>
        <topology evidence="1">Single-pass type I membrane protein</topology>
    </subcellularLocation>
</comment>
<feature type="signal peptide" evidence="9">
    <location>
        <begin position="1"/>
        <end position="26"/>
    </location>
</feature>
<keyword evidence="7" id="KW-0472">Membrane</keyword>
<protein>
    <submittedName>
        <fullName evidence="11">Leucine-rich repeat receptor-like serine/threonine-protein kinase BAM1</fullName>
    </submittedName>
</protein>
<keyword evidence="11" id="KW-0418">Kinase</keyword>
<evidence type="ECO:0000313" key="11">
    <source>
        <dbReference type="EMBL" id="KAF3325388.1"/>
    </source>
</evidence>
<keyword evidence="11" id="KW-0808">Transferase</keyword>
<dbReference type="Proteomes" id="UP000623129">
    <property type="component" value="Unassembled WGS sequence"/>
</dbReference>
<sequence length="207" mass="23345">MTLVALVSISFVLFYFSINTTTLTQAHCLPEQHHSLIQLKQCFNTTKLNSWNVSTDCCIWDGIKCDEQTGMVTALNLAHMFISGELNPAYLNLRLLHYLNLSRNLIDNVILPQTGFERLGLRTLLSNVTKLQFLRLDGVDISLNGSEWGKAVLQVGPTLRELLMVDCGLIGNFPDEIFHFTNITYLDLSYNSMLLGQLSEFTKLSLL</sequence>
<evidence type="ECO:0000313" key="12">
    <source>
        <dbReference type="Proteomes" id="UP000623129"/>
    </source>
</evidence>
<keyword evidence="5" id="KW-0677">Repeat</keyword>
<dbReference type="PANTHER" id="PTHR48061:SF2">
    <property type="entry name" value="RECEPTOR LIKE PROTEIN 30-LIKE"/>
    <property type="match status" value="1"/>
</dbReference>
<evidence type="ECO:0000256" key="6">
    <source>
        <dbReference type="ARBA" id="ARBA00022989"/>
    </source>
</evidence>
<evidence type="ECO:0000256" key="9">
    <source>
        <dbReference type="SAM" id="SignalP"/>
    </source>
</evidence>
<evidence type="ECO:0000256" key="3">
    <source>
        <dbReference type="ARBA" id="ARBA00022692"/>
    </source>
</evidence>
<keyword evidence="4 9" id="KW-0732">Signal</keyword>
<dbReference type="OrthoDB" id="696771at2759"/>
<evidence type="ECO:0000259" key="10">
    <source>
        <dbReference type="Pfam" id="PF08263"/>
    </source>
</evidence>
<reference evidence="11" key="1">
    <citation type="submission" date="2020-01" db="EMBL/GenBank/DDBJ databases">
        <title>Genome sequence of Kobresia littledalei, the first chromosome-level genome in the family Cyperaceae.</title>
        <authorList>
            <person name="Qu G."/>
        </authorList>
    </citation>
    <scope>NUCLEOTIDE SEQUENCE</scope>
    <source>
        <strain evidence="11">C.B.Clarke</strain>
        <tissue evidence="11">Leaf</tissue>
    </source>
</reference>
<organism evidence="11 12">
    <name type="scientific">Carex littledalei</name>
    <dbReference type="NCBI Taxonomy" id="544730"/>
    <lineage>
        <taxon>Eukaryota</taxon>
        <taxon>Viridiplantae</taxon>
        <taxon>Streptophyta</taxon>
        <taxon>Embryophyta</taxon>
        <taxon>Tracheophyta</taxon>
        <taxon>Spermatophyta</taxon>
        <taxon>Magnoliopsida</taxon>
        <taxon>Liliopsida</taxon>
        <taxon>Poales</taxon>
        <taxon>Cyperaceae</taxon>
        <taxon>Cyperoideae</taxon>
        <taxon>Cariceae</taxon>
        <taxon>Carex</taxon>
        <taxon>Carex subgen. Euthyceras</taxon>
    </lineage>
</organism>
<dbReference type="Pfam" id="PF08263">
    <property type="entry name" value="LRRNT_2"/>
    <property type="match status" value="1"/>
</dbReference>
<accession>A0A833QUF7</accession>
<keyword evidence="3" id="KW-0812">Transmembrane</keyword>
<gene>
    <name evidence="11" type="ORF">FCM35_KLT10459</name>
</gene>
<dbReference type="InterPro" id="IPR013210">
    <property type="entry name" value="LRR_N_plant-typ"/>
</dbReference>
<dbReference type="AlphaFoldDB" id="A0A833QUF7"/>
<name>A0A833QUF7_9POAL</name>
<dbReference type="EMBL" id="SWLB01000020">
    <property type="protein sequence ID" value="KAF3325388.1"/>
    <property type="molecule type" value="Genomic_DNA"/>
</dbReference>
<dbReference type="SUPFAM" id="SSF52058">
    <property type="entry name" value="L domain-like"/>
    <property type="match status" value="1"/>
</dbReference>
<proteinExistence type="predicted"/>
<evidence type="ECO:0000256" key="4">
    <source>
        <dbReference type="ARBA" id="ARBA00022729"/>
    </source>
</evidence>
<feature type="domain" description="Leucine-rich repeat-containing N-terminal plant-type" evidence="10">
    <location>
        <begin position="30"/>
        <end position="66"/>
    </location>
</feature>
<dbReference type="GO" id="GO:0016020">
    <property type="term" value="C:membrane"/>
    <property type="evidence" value="ECO:0007669"/>
    <property type="project" value="UniProtKB-SubCell"/>
</dbReference>
<evidence type="ECO:0000256" key="1">
    <source>
        <dbReference type="ARBA" id="ARBA00004479"/>
    </source>
</evidence>
<keyword evidence="11" id="KW-0675">Receptor</keyword>
<evidence type="ECO:0000256" key="7">
    <source>
        <dbReference type="ARBA" id="ARBA00023136"/>
    </source>
</evidence>
<keyword evidence="8" id="KW-0325">Glycoprotein</keyword>
<comment type="caution">
    <text evidence="11">The sequence shown here is derived from an EMBL/GenBank/DDBJ whole genome shotgun (WGS) entry which is preliminary data.</text>
</comment>
<dbReference type="PANTHER" id="PTHR48061">
    <property type="entry name" value="LEUCINE-RICH REPEAT RECEPTOR PROTEIN KINASE EMS1-LIKE-RELATED"/>
    <property type="match status" value="1"/>
</dbReference>
<dbReference type="GO" id="GO:0016301">
    <property type="term" value="F:kinase activity"/>
    <property type="evidence" value="ECO:0007669"/>
    <property type="project" value="UniProtKB-KW"/>
</dbReference>
<dbReference type="InterPro" id="IPR032675">
    <property type="entry name" value="LRR_dom_sf"/>
</dbReference>
<feature type="chain" id="PRO_5032807507" evidence="9">
    <location>
        <begin position="27"/>
        <end position="207"/>
    </location>
</feature>
<evidence type="ECO:0000256" key="2">
    <source>
        <dbReference type="ARBA" id="ARBA00022614"/>
    </source>
</evidence>
<keyword evidence="2" id="KW-0433">Leucine-rich repeat</keyword>
<dbReference type="InterPro" id="IPR046956">
    <property type="entry name" value="RLP23-like"/>
</dbReference>
<evidence type="ECO:0000256" key="5">
    <source>
        <dbReference type="ARBA" id="ARBA00022737"/>
    </source>
</evidence>